<dbReference type="STRING" id="349095.SAMN05660299_01531"/>
<feature type="transmembrane region" description="Helical" evidence="5">
    <location>
        <begin position="86"/>
        <end position="112"/>
    </location>
</feature>
<feature type="transmembrane region" description="Helical" evidence="5">
    <location>
        <begin position="14"/>
        <end position="35"/>
    </location>
</feature>
<evidence type="ECO:0000313" key="7">
    <source>
        <dbReference type="Proteomes" id="UP000199309"/>
    </source>
</evidence>
<feature type="transmembrane region" description="Helical" evidence="5">
    <location>
        <begin position="118"/>
        <end position="138"/>
    </location>
</feature>
<evidence type="ECO:0000256" key="2">
    <source>
        <dbReference type="ARBA" id="ARBA00022692"/>
    </source>
</evidence>
<reference evidence="6 7" key="1">
    <citation type="submission" date="2016-10" db="EMBL/GenBank/DDBJ databases">
        <authorList>
            <person name="de Groot N.N."/>
        </authorList>
    </citation>
    <scope>NUCLEOTIDE SEQUENCE [LARGE SCALE GENOMIC DNA]</scope>
    <source>
        <strain evidence="6 7">DSM 16981</strain>
    </source>
</reference>
<feature type="transmembrane region" description="Helical" evidence="5">
    <location>
        <begin position="147"/>
        <end position="166"/>
    </location>
</feature>
<name>A0A1G9W271_9FIRM</name>
<keyword evidence="4 5" id="KW-0472">Membrane</keyword>
<evidence type="ECO:0000256" key="5">
    <source>
        <dbReference type="SAM" id="Phobius"/>
    </source>
</evidence>
<dbReference type="PANTHER" id="PTHR43424:SF1">
    <property type="entry name" value="LOCUS PUTATIVE PROTEIN 1-RELATED"/>
    <property type="match status" value="1"/>
</dbReference>
<keyword evidence="3 5" id="KW-1133">Transmembrane helix</keyword>
<feature type="transmembrane region" description="Helical" evidence="5">
    <location>
        <begin position="327"/>
        <end position="348"/>
    </location>
</feature>
<gene>
    <name evidence="6" type="ORF">SAMN05660299_01531</name>
</gene>
<dbReference type="EMBL" id="FNHQ01000013">
    <property type="protein sequence ID" value="SDM78307.1"/>
    <property type="molecule type" value="Genomic_DNA"/>
</dbReference>
<feature type="transmembrane region" description="Helical" evidence="5">
    <location>
        <begin position="292"/>
        <end position="321"/>
    </location>
</feature>
<evidence type="ECO:0000313" key="6">
    <source>
        <dbReference type="EMBL" id="SDM78307.1"/>
    </source>
</evidence>
<evidence type="ECO:0000256" key="3">
    <source>
        <dbReference type="ARBA" id="ARBA00022989"/>
    </source>
</evidence>
<sequence>MILSDNMASISKNYFYNILFQVYSLILPIITVPYLSRVIGAEGLGKYAFALSVVTYFTMIAFLGMTNYGQRTIAYARNQDIYTLSATFWGLFIVKFVLSAVVLIVYLVFISFYFSNSYLYLILAIEIITVSCNVDWFFQGTENFKVLAVRNVFIRTLATIAIFLFVKTSDDFIIYVLCMTLANFLSTASILPLLTTYICKVHFADIHCREHLVGSFRLFIPQIAMTVYLVMDKTMLGVLSHSPAEVGFYDQAHKLVLVLLTLVTSLGTVMAPRISFLYANKDYQGILRNLRYSFNVVWCLSIPMILGIFSVADIFVPFFFGHGFEEVILLLEVFSFLLLAIGLSNIIGSQYLIPTGREHLLTISVTIGAVINVFLNVLLIPHYESFGSTVSSVIAEIGVFGYQFWVTHRELPFRTYFLCVKNYLFAGMIMFFVLYFIPKSISPSWYLLSTVFTGAVVYSAVLIFLQDKFIMEILSRIKNKWH</sequence>
<feature type="transmembrane region" description="Helical" evidence="5">
    <location>
        <begin position="360"/>
        <end position="380"/>
    </location>
</feature>
<dbReference type="InterPro" id="IPR052556">
    <property type="entry name" value="PolySynth_Transporter"/>
</dbReference>
<keyword evidence="2 5" id="KW-0812">Transmembrane</keyword>
<feature type="transmembrane region" description="Helical" evidence="5">
    <location>
        <begin position="251"/>
        <end position="271"/>
    </location>
</feature>
<keyword evidence="7" id="KW-1185">Reference proteome</keyword>
<accession>A0A1G9W271</accession>
<protein>
    <submittedName>
        <fullName evidence="6">Membrane protein involved in the export of O-antigen and teichoic acid</fullName>
    </submittedName>
</protein>
<dbReference type="Proteomes" id="UP000199309">
    <property type="component" value="Unassembled WGS sequence"/>
</dbReference>
<comment type="subcellular location">
    <subcellularLocation>
        <location evidence="1">Membrane</location>
        <topology evidence="1">Multi-pass membrane protein</topology>
    </subcellularLocation>
</comment>
<dbReference type="CDD" id="cd13128">
    <property type="entry name" value="MATE_Wzx_like"/>
    <property type="match status" value="1"/>
</dbReference>
<feature type="transmembrane region" description="Helical" evidence="5">
    <location>
        <begin position="444"/>
        <end position="465"/>
    </location>
</feature>
<dbReference type="Pfam" id="PF01943">
    <property type="entry name" value="Polysacc_synt"/>
    <property type="match status" value="1"/>
</dbReference>
<dbReference type="InterPro" id="IPR002797">
    <property type="entry name" value="Polysacc_synth"/>
</dbReference>
<dbReference type="GO" id="GO:0016020">
    <property type="term" value="C:membrane"/>
    <property type="evidence" value="ECO:0007669"/>
    <property type="project" value="UniProtKB-SubCell"/>
</dbReference>
<evidence type="ECO:0000256" key="1">
    <source>
        <dbReference type="ARBA" id="ARBA00004141"/>
    </source>
</evidence>
<dbReference type="AlphaFoldDB" id="A0A1G9W271"/>
<feature type="transmembrane region" description="Helical" evidence="5">
    <location>
        <begin position="47"/>
        <end position="65"/>
    </location>
</feature>
<feature type="transmembrane region" description="Helical" evidence="5">
    <location>
        <begin position="211"/>
        <end position="231"/>
    </location>
</feature>
<organism evidence="6 7">
    <name type="scientific">Megasphaera paucivorans</name>
    <dbReference type="NCBI Taxonomy" id="349095"/>
    <lineage>
        <taxon>Bacteria</taxon>
        <taxon>Bacillati</taxon>
        <taxon>Bacillota</taxon>
        <taxon>Negativicutes</taxon>
        <taxon>Veillonellales</taxon>
        <taxon>Veillonellaceae</taxon>
        <taxon>Megasphaera</taxon>
    </lineage>
</organism>
<feature type="transmembrane region" description="Helical" evidence="5">
    <location>
        <begin position="386"/>
        <end position="406"/>
    </location>
</feature>
<proteinExistence type="predicted"/>
<evidence type="ECO:0000256" key="4">
    <source>
        <dbReference type="ARBA" id="ARBA00023136"/>
    </source>
</evidence>
<dbReference type="PANTHER" id="PTHR43424">
    <property type="entry name" value="LOCUS PUTATIVE PROTEIN 1-RELATED"/>
    <property type="match status" value="1"/>
</dbReference>
<feature type="transmembrane region" description="Helical" evidence="5">
    <location>
        <begin position="418"/>
        <end position="438"/>
    </location>
</feature>
<feature type="transmembrane region" description="Helical" evidence="5">
    <location>
        <begin position="172"/>
        <end position="199"/>
    </location>
</feature>